<reference evidence="1" key="1">
    <citation type="submission" date="2019-07" db="EMBL/GenBank/DDBJ databases">
        <title>Toxilogical consequences of a new and cryptic species of cyanobacteria (Komarekiella delphini-convector) recovered from the epidermis of a bottlenose dolphin and 1500 ft. in the air.</title>
        <authorList>
            <person name="Brown A.O."/>
            <person name="Dvorak P."/>
            <person name="Villanueva C.D."/>
            <person name="Foss A.J."/>
            <person name="Garvey A.D."/>
            <person name="Gibson Q.A."/>
            <person name="Johansen J.R."/>
            <person name="Casamatta D.A."/>
        </authorList>
    </citation>
    <scope>NUCLEOTIDE SEQUENCE</scope>
    <source>
        <strain evidence="1">SJRDD-AB1</strain>
    </source>
</reference>
<dbReference type="Proteomes" id="UP001165986">
    <property type="component" value="Unassembled WGS sequence"/>
</dbReference>
<organism evidence="1 2">
    <name type="scientific">Komarekiella delphini-convector SJRDD-AB1</name>
    <dbReference type="NCBI Taxonomy" id="2593771"/>
    <lineage>
        <taxon>Bacteria</taxon>
        <taxon>Bacillati</taxon>
        <taxon>Cyanobacteriota</taxon>
        <taxon>Cyanophyceae</taxon>
        <taxon>Nostocales</taxon>
        <taxon>Nostocaceae</taxon>
        <taxon>Komarekiella</taxon>
        <taxon>Komarekiella delphini-convector</taxon>
    </lineage>
</organism>
<keyword evidence="2" id="KW-1185">Reference proteome</keyword>
<gene>
    <name evidence="1" type="ORF">FNW02_11940</name>
</gene>
<dbReference type="Pfam" id="PF01042">
    <property type="entry name" value="Ribonuc_L-PSP"/>
    <property type="match status" value="1"/>
</dbReference>
<comment type="caution">
    <text evidence="1">The sequence shown here is derived from an EMBL/GenBank/DDBJ whole genome shotgun (WGS) entry which is preliminary data.</text>
</comment>
<accession>A0AA40VRP7</accession>
<protein>
    <submittedName>
        <fullName evidence="1">RidA family protein</fullName>
    </submittedName>
</protein>
<proteinExistence type="predicted"/>
<evidence type="ECO:0000313" key="1">
    <source>
        <dbReference type="EMBL" id="MBD6616531.1"/>
    </source>
</evidence>
<dbReference type="EMBL" id="VJXY01000010">
    <property type="protein sequence ID" value="MBD6616531.1"/>
    <property type="molecule type" value="Genomic_DNA"/>
</dbReference>
<dbReference type="InterPro" id="IPR035959">
    <property type="entry name" value="RutC-like_sf"/>
</dbReference>
<dbReference type="RefSeq" id="WP_191757765.1">
    <property type="nucleotide sequence ID" value="NZ_VJXY01000010.1"/>
</dbReference>
<name>A0AA40VRP7_9NOST</name>
<evidence type="ECO:0000313" key="2">
    <source>
        <dbReference type="Proteomes" id="UP001165986"/>
    </source>
</evidence>
<dbReference type="InterPro" id="IPR006175">
    <property type="entry name" value="YjgF/YER057c/UK114"/>
</dbReference>
<sequence>MSIGIKFINPEGLYDPSMNGYTHVVSAPVGSTTVYISGQGGEDENGNLAIDDFASQLKQAFTNLRTALAGAGARPDEVVKITVLIVNHDESKLQLLTTEVQSMWSNQPPACTLIPVPRLALDAMLFEIEAIAVIATDVP</sequence>
<dbReference type="AlphaFoldDB" id="A0AA40VRP7"/>
<dbReference type="SUPFAM" id="SSF55298">
    <property type="entry name" value="YjgF-like"/>
    <property type="match status" value="1"/>
</dbReference>
<dbReference type="PANTHER" id="PTHR43857:SF1">
    <property type="entry name" value="YJGH FAMILY PROTEIN"/>
    <property type="match status" value="1"/>
</dbReference>
<dbReference type="CDD" id="cd00448">
    <property type="entry name" value="YjgF_YER057c_UK114_family"/>
    <property type="match status" value="1"/>
</dbReference>
<dbReference type="Gene3D" id="3.30.1330.40">
    <property type="entry name" value="RutC-like"/>
    <property type="match status" value="1"/>
</dbReference>
<dbReference type="PANTHER" id="PTHR43857">
    <property type="entry name" value="BLR7761 PROTEIN"/>
    <property type="match status" value="1"/>
</dbReference>